<dbReference type="InterPro" id="IPR050648">
    <property type="entry name" value="F-box_LRR-repeat"/>
</dbReference>
<reference evidence="1" key="1">
    <citation type="submission" date="2021-06" db="EMBL/GenBank/DDBJ databases">
        <authorList>
            <person name="Kallberg Y."/>
            <person name="Tangrot J."/>
            <person name="Rosling A."/>
        </authorList>
    </citation>
    <scope>NUCLEOTIDE SEQUENCE</scope>
    <source>
        <strain evidence="1">AZ414A</strain>
    </source>
</reference>
<dbReference type="EMBL" id="CAJVPK010000263">
    <property type="protein sequence ID" value="CAG8485350.1"/>
    <property type="molecule type" value="Genomic_DNA"/>
</dbReference>
<dbReference type="AlphaFoldDB" id="A0A9N8WH14"/>
<comment type="caution">
    <text evidence="1">The sequence shown here is derived from an EMBL/GenBank/DDBJ whole genome shotgun (WGS) entry which is preliminary data.</text>
</comment>
<organism evidence="1 2">
    <name type="scientific">Diversispora eburnea</name>
    <dbReference type="NCBI Taxonomy" id="1213867"/>
    <lineage>
        <taxon>Eukaryota</taxon>
        <taxon>Fungi</taxon>
        <taxon>Fungi incertae sedis</taxon>
        <taxon>Mucoromycota</taxon>
        <taxon>Glomeromycotina</taxon>
        <taxon>Glomeromycetes</taxon>
        <taxon>Diversisporales</taxon>
        <taxon>Diversisporaceae</taxon>
        <taxon>Diversispora</taxon>
    </lineage>
</organism>
<sequence>MEILINNSVIELVRGYPKLQNLEISWDGNITNRSIYKIAKSYHDLRYLEISRGSYSDLRKLNLSDCDKVTDIDTVVEAVTQSCYFYKLITDITIKDITHNLSNLKYLDLKYCVNISKEALDMLNLNLDVGEYYTIPSAL</sequence>
<gene>
    <name evidence="1" type="ORF">DEBURN_LOCUS3884</name>
</gene>
<dbReference type="OrthoDB" id="550575at2759"/>
<dbReference type="InterPro" id="IPR032675">
    <property type="entry name" value="LRR_dom_sf"/>
</dbReference>
<dbReference type="PANTHER" id="PTHR13382:SF7">
    <property type="entry name" value="LEUCINE-RICH REPEAT-CONTAINING PROTEIN"/>
    <property type="match status" value="1"/>
</dbReference>
<evidence type="ECO:0000313" key="2">
    <source>
        <dbReference type="Proteomes" id="UP000789706"/>
    </source>
</evidence>
<dbReference type="Proteomes" id="UP000789706">
    <property type="component" value="Unassembled WGS sequence"/>
</dbReference>
<dbReference type="SMART" id="SM00367">
    <property type="entry name" value="LRR_CC"/>
    <property type="match status" value="3"/>
</dbReference>
<dbReference type="SUPFAM" id="SSF52047">
    <property type="entry name" value="RNI-like"/>
    <property type="match status" value="1"/>
</dbReference>
<protein>
    <submittedName>
        <fullName evidence="1">8107_t:CDS:1</fullName>
    </submittedName>
</protein>
<accession>A0A9N8WH14</accession>
<proteinExistence type="predicted"/>
<keyword evidence="2" id="KW-1185">Reference proteome</keyword>
<dbReference type="Gene3D" id="3.80.10.10">
    <property type="entry name" value="Ribonuclease Inhibitor"/>
    <property type="match status" value="1"/>
</dbReference>
<dbReference type="PANTHER" id="PTHR13382">
    <property type="entry name" value="MITOCHONDRIAL ATP SYNTHASE COUPLING FACTOR B"/>
    <property type="match status" value="1"/>
</dbReference>
<dbReference type="GO" id="GO:0005737">
    <property type="term" value="C:cytoplasm"/>
    <property type="evidence" value="ECO:0007669"/>
    <property type="project" value="TreeGrafter"/>
</dbReference>
<dbReference type="InterPro" id="IPR006553">
    <property type="entry name" value="Leu-rich_rpt_Cys-con_subtyp"/>
</dbReference>
<name>A0A9N8WH14_9GLOM</name>
<evidence type="ECO:0000313" key="1">
    <source>
        <dbReference type="EMBL" id="CAG8485350.1"/>
    </source>
</evidence>